<dbReference type="PROSITE" id="PS51318">
    <property type="entry name" value="TAT"/>
    <property type="match status" value="1"/>
</dbReference>
<protein>
    <recommendedName>
        <fullName evidence="6">Pectate lyase superfamily protein domain-containing protein</fullName>
    </recommendedName>
</protein>
<dbReference type="InterPro" id="IPR007742">
    <property type="entry name" value="NosD_dom"/>
</dbReference>
<evidence type="ECO:0000313" key="5">
    <source>
        <dbReference type="Proteomes" id="UP000307943"/>
    </source>
</evidence>
<dbReference type="OrthoDB" id="2496562at2"/>
<dbReference type="InterPro" id="IPR012334">
    <property type="entry name" value="Pectin_lyas_fold"/>
</dbReference>
<dbReference type="InterPro" id="IPR039448">
    <property type="entry name" value="Beta_helix"/>
</dbReference>
<evidence type="ECO:0000313" key="4">
    <source>
        <dbReference type="EMBL" id="TNJ61008.1"/>
    </source>
</evidence>
<dbReference type="AlphaFoldDB" id="A0A5C4SYL5"/>
<organism evidence="4 5">
    <name type="scientific">Paenibacillus hemerocallicola</name>
    <dbReference type="NCBI Taxonomy" id="1172614"/>
    <lineage>
        <taxon>Bacteria</taxon>
        <taxon>Bacillati</taxon>
        <taxon>Bacillota</taxon>
        <taxon>Bacilli</taxon>
        <taxon>Bacillales</taxon>
        <taxon>Paenibacillaceae</taxon>
        <taxon>Paenibacillus</taxon>
    </lineage>
</organism>
<dbReference type="InterPro" id="IPR006626">
    <property type="entry name" value="PbH1"/>
</dbReference>
<dbReference type="InterPro" id="IPR006311">
    <property type="entry name" value="TAT_signal"/>
</dbReference>
<dbReference type="Pfam" id="PF05048">
    <property type="entry name" value="NosD"/>
    <property type="match status" value="1"/>
</dbReference>
<accession>A0A5C4SYL5</accession>
<dbReference type="Gene3D" id="2.160.20.10">
    <property type="entry name" value="Single-stranded right-handed beta-helix, Pectin lyase-like"/>
    <property type="match status" value="2"/>
</dbReference>
<proteinExistence type="predicted"/>
<dbReference type="SUPFAM" id="SSF51126">
    <property type="entry name" value="Pectin lyase-like"/>
    <property type="match status" value="2"/>
</dbReference>
<dbReference type="InterPro" id="IPR011050">
    <property type="entry name" value="Pectin_lyase_fold/virulence"/>
</dbReference>
<evidence type="ECO:0000259" key="1">
    <source>
        <dbReference type="Pfam" id="PF05048"/>
    </source>
</evidence>
<comment type="caution">
    <text evidence="4">The sequence shown here is derived from an EMBL/GenBank/DDBJ whole genome shotgun (WGS) entry which is preliminary data.</text>
</comment>
<feature type="domain" description="Rhamnogalacturonase A/B/Epimerase-like pectate lyase" evidence="2">
    <location>
        <begin position="52"/>
        <end position="118"/>
    </location>
</feature>
<evidence type="ECO:0000259" key="2">
    <source>
        <dbReference type="Pfam" id="PF12708"/>
    </source>
</evidence>
<feature type="domain" description="Periplasmic copper-binding protein NosD beta helix" evidence="1">
    <location>
        <begin position="366"/>
        <end position="486"/>
    </location>
</feature>
<name>A0A5C4SYL5_9BACL</name>
<sequence length="544" mass="57378">MNPTEPIETKTISRRTLVASMGMAGAGMLLGQFSPAPRFAHANPLPLEWNVVTDFGAVGDGTTDDTTAIQSALNATATGGTVYFPMGTYLITSQLTVSNKEIHLFATGKAVIKEASVFGIPVLKLLHAHGSTITGLSCQGAETYAGFAGASSLFNAFIQLDHCNQAIISGCSVKDKTYPFLLSVCQECHVTDCYVVGFLNVGKAGANYCSCCYISGGLNNSVRGLVGKDMGSGILVGAEGTNHHISDCYFENMWDNGVYVSSGKGNLIEHVTVKQTGGSGVKARGHRHIVSNCHIQDCLIGFTITGNGATPDTLGYNGYGTILEGCVAENCRRDGVLMNAQDGYLPRNIKIVNNTFINCATEGGGYAGVRMTAGVDTEVCGNTFHHCSGSFGILIVGPQSAPVSGLKIMNNFVSETREGIRLQYVTHSVITGNYVRDIDTYGIQLINCNNNIISSNIGQEQVTSGLLRCLTADGSSNNTIIGNRATLMEVSREANVLIGNLPGTVNFTDDVTGTPLYAGQQAIVSGNLYMAAGSTSSTDWKQIN</sequence>
<dbReference type="SMART" id="SM00710">
    <property type="entry name" value="PbH1"/>
    <property type="match status" value="10"/>
</dbReference>
<reference evidence="4 5" key="1">
    <citation type="submission" date="2019-05" db="EMBL/GenBank/DDBJ databases">
        <title>We sequenced the genome of Paenibacillus hemerocallicola KCTC 33185 for further insight into its adaptation and study the phylogeny of Paenibacillus.</title>
        <authorList>
            <person name="Narsing Rao M.P."/>
        </authorList>
    </citation>
    <scope>NUCLEOTIDE SEQUENCE [LARGE SCALE GENOMIC DNA]</scope>
    <source>
        <strain evidence="4 5">KCTC 33185</strain>
    </source>
</reference>
<dbReference type="InterPro" id="IPR024535">
    <property type="entry name" value="RHGA/B-epi-like_pectate_lyase"/>
</dbReference>
<dbReference type="Pfam" id="PF12708">
    <property type="entry name" value="Pect-lyase_RHGA_epim"/>
    <property type="match status" value="1"/>
</dbReference>
<evidence type="ECO:0000259" key="3">
    <source>
        <dbReference type="Pfam" id="PF13229"/>
    </source>
</evidence>
<dbReference type="EMBL" id="VDCQ01000078">
    <property type="protein sequence ID" value="TNJ61008.1"/>
    <property type="molecule type" value="Genomic_DNA"/>
</dbReference>
<feature type="domain" description="Right handed beta helix" evidence="3">
    <location>
        <begin position="238"/>
        <end position="363"/>
    </location>
</feature>
<dbReference type="RefSeq" id="WP_139606888.1">
    <property type="nucleotide sequence ID" value="NZ_VDCQ01000078.1"/>
</dbReference>
<gene>
    <name evidence="4" type="ORF">FE784_34985</name>
</gene>
<evidence type="ECO:0008006" key="6">
    <source>
        <dbReference type="Google" id="ProtNLM"/>
    </source>
</evidence>
<dbReference type="Pfam" id="PF13229">
    <property type="entry name" value="Beta_helix"/>
    <property type="match status" value="1"/>
</dbReference>
<keyword evidence="5" id="KW-1185">Reference proteome</keyword>
<dbReference type="Proteomes" id="UP000307943">
    <property type="component" value="Unassembled WGS sequence"/>
</dbReference>